<evidence type="ECO:0000313" key="2">
    <source>
        <dbReference type="EMBL" id="KRT78454.1"/>
    </source>
</evidence>
<sequence>MQNSYMNTTKPIYSPINYESRTGLFNGVTSTSLSTPTSHLKNSLFLRNKLTPLRSPPLYNLSEISNTNNRSPKPVQNASGPLLASTRFNVSLGTYSDTKSPGLTNRIVQYSNEAKQKQTPTHQIKYGSPVLFPVVHFFKKDVPTVSPQPRKVTVKIASPDTSWYNSPEFGAKRIGGRSSNAQSDHNASQMTTETETRSVLDALKEISRKRIHMSPDLEIEQDACKRQKRSDTSWYNSPEFGAKRIGGRSSNAQSDHNASQMTTETETRSVLDALKEISRKRIHMSPDLEIEQDACKRQKRSDKAVTTSDNNKRAREEDSPIVDSQSKSAVQQSAKKICVVDMLAASYTSSQLYKEQLQKGLQKKTELPKGDKHAAKRDKLLNVATQTKESRLSEGEMDYEESHPKPFLRTVQLRKPKPQKTVEAEPRRNAFIFDEARLEISRKNRLATFLSALTGEEPVYWKYEKPKSSEIEGETVITAPITSPPKLISILSPSNKPKHDKHVTFNLPPENNGNGIVATSISTSADITNQIPVVSTPTKDSSSLSVTVGNPETPKSILTAPTVTKLNFGEANSNAITKETTISINPIVVISKESKMEEIKPPQFGFTVPATQVTTTSALDASPFTIGKAIVATIPSVSSLVSNATSQISSTVATSPSSSTTGGFKFDLMKSPNEIGITPSIPISSSTTSLSQNKPAFDLMDSKLIQAPTLPGFTKPESTVVTKAALDFGENKPNSGESNLAAMTSATVFGISTITDTKFNSSVSASNAIQTNPIFPQSTASNNFGSNSLNFAKSPNATTANSFVVQPSGQITTSGFGTQVSNLITSPTNNTQLKTAFGTAAPIISIPGFGTTVSTSSNVPGFGIATTSSNPLGFGTAAGSSNMPTFGTIVTSSNTPAFGTSVTSSNPTMFGNVTTSSNTPGFSAQIVTSSNTPAFSTSITSSNAPNGFGTTITNTSVPKFGIGTTSSTNASGFGASSTTPAFGFPSAPTTSTFAFNTTNTTSSAVIPAFGTATTTSSMFGNHTRSTSFAPSSSGFGTSTTGTPVFGTPISATPTTSSGFPSTNPATPIFNTTTTSSGIFENKNENKPFSFGSGQNNLTTKPAFNFSASTTSSTTGFNNKSAVPPFGTTFQSSNTFGTGSGNQQSVTTTTAASNIFKSPSTTSFGTTSSQFGTKPENTFGTKTENVFGAKSENTFGSVNNSFGLATNTSGFGSNNNNTNAFGGSTGGTFGSNTSVSGFGANSSNTTGFGANSGGFGTSSNNPNGFSGANSNNTGGFGMNSSNNNAFAVTPVSSSGFGAASNASNTFGASSNTSVFGSGGNNNNNTTFGGGNVFGNTNSNPLAFGFNNADNTSAFAKSPAPSGVFGNPATGDSSFQFNNNTPNQSGFGNTTNPAPSAQGGVFAFGSSNQPPAAPSAGIFTFGSNESKPGFNFNPGSNPTQGFGVSAPNFNTAAAPGFNPPTQFSGVAGVFSIGSGSTPGSRSRAQLKPKRRT</sequence>
<feature type="compositionally biased region" description="Polar residues" evidence="1">
    <location>
        <begin position="177"/>
        <end position="193"/>
    </location>
</feature>
<protein>
    <submittedName>
        <fullName evidence="2">Uncharacterized protein</fullName>
    </submittedName>
</protein>
<feature type="region of interest" description="Disordered" evidence="1">
    <location>
        <begin position="167"/>
        <end position="195"/>
    </location>
</feature>
<feature type="region of interest" description="Disordered" evidence="1">
    <location>
        <begin position="288"/>
        <end position="328"/>
    </location>
</feature>
<comment type="caution">
    <text evidence="2">The sequence shown here is derived from an EMBL/GenBank/DDBJ whole genome shotgun (WGS) entry which is preliminary data.</text>
</comment>
<feature type="region of interest" description="Disordered" evidence="1">
    <location>
        <begin position="1363"/>
        <end position="1395"/>
    </location>
</feature>
<feature type="region of interest" description="Disordered" evidence="1">
    <location>
        <begin position="1151"/>
        <end position="1178"/>
    </location>
</feature>
<feature type="region of interest" description="Disordered" evidence="1">
    <location>
        <begin position="218"/>
        <end position="269"/>
    </location>
</feature>
<feature type="compositionally biased region" description="Basic and acidic residues" evidence="1">
    <location>
        <begin position="222"/>
        <end position="231"/>
    </location>
</feature>
<accession>A0A0T6ATS6</accession>
<feature type="compositionally biased region" description="Polar residues" evidence="1">
    <location>
        <begin position="248"/>
        <end position="264"/>
    </location>
</feature>
<proteinExistence type="predicted"/>
<dbReference type="EMBL" id="LJIG01022838">
    <property type="protein sequence ID" value="KRT78454.1"/>
    <property type="molecule type" value="Genomic_DNA"/>
</dbReference>
<evidence type="ECO:0000313" key="3">
    <source>
        <dbReference type="Proteomes" id="UP000051574"/>
    </source>
</evidence>
<dbReference type="Proteomes" id="UP000051574">
    <property type="component" value="Unassembled WGS sequence"/>
</dbReference>
<gene>
    <name evidence="2" type="ORF">AMK59_8438</name>
</gene>
<reference evidence="2 3" key="1">
    <citation type="submission" date="2015-09" db="EMBL/GenBank/DDBJ databases">
        <title>Draft genome of the scarab beetle Oryctes borbonicus.</title>
        <authorList>
            <person name="Meyer J.M."/>
            <person name="Markov G.V."/>
            <person name="Baskaran P."/>
            <person name="Herrmann M."/>
            <person name="Sommer R.J."/>
            <person name="Roedelsperger C."/>
        </authorList>
    </citation>
    <scope>NUCLEOTIDE SEQUENCE [LARGE SCALE GENOMIC DNA]</scope>
    <source>
        <strain evidence="2">OB123</strain>
        <tissue evidence="2">Whole animal</tissue>
    </source>
</reference>
<name>A0A0T6ATS6_9SCAR</name>
<feature type="compositionally biased region" description="Low complexity" evidence="1">
    <location>
        <begin position="1157"/>
        <end position="1172"/>
    </location>
</feature>
<keyword evidence="3" id="KW-1185">Reference proteome</keyword>
<evidence type="ECO:0000256" key="1">
    <source>
        <dbReference type="SAM" id="MobiDB-lite"/>
    </source>
</evidence>
<feature type="region of interest" description="Disordered" evidence="1">
    <location>
        <begin position="1470"/>
        <end position="1490"/>
    </location>
</feature>
<feature type="compositionally biased region" description="Polar residues" evidence="1">
    <location>
        <begin position="1368"/>
        <end position="1393"/>
    </location>
</feature>
<feature type="compositionally biased region" description="Polar residues" evidence="1">
    <location>
        <begin position="1471"/>
        <end position="1481"/>
    </location>
</feature>
<dbReference type="OrthoDB" id="7765355at2759"/>
<organism evidence="2 3">
    <name type="scientific">Oryctes borbonicus</name>
    <dbReference type="NCBI Taxonomy" id="1629725"/>
    <lineage>
        <taxon>Eukaryota</taxon>
        <taxon>Metazoa</taxon>
        <taxon>Ecdysozoa</taxon>
        <taxon>Arthropoda</taxon>
        <taxon>Hexapoda</taxon>
        <taxon>Insecta</taxon>
        <taxon>Pterygota</taxon>
        <taxon>Neoptera</taxon>
        <taxon>Endopterygota</taxon>
        <taxon>Coleoptera</taxon>
        <taxon>Polyphaga</taxon>
        <taxon>Scarabaeiformia</taxon>
        <taxon>Scarabaeidae</taxon>
        <taxon>Dynastinae</taxon>
        <taxon>Oryctes</taxon>
    </lineage>
</organism>